<accession>A0A075A1U4</accession>
<dbReference type="Proteomes" id="UP000054324">
    <property type="component" value="Unassembled WGS sequence"/>
</dbReference>
<dbReference type="EMBL" id="KL596623">
    <property type="protein sequence ID" value="KER33658.1"/>
    <property type="molecule type" value="Genomic_DNA"/>
</dbReference>
<dbReference type="KEGG" id="ovi:T265_00544"/>
<reference evidence="2 3" key="1">
    <citation type="submission" date="2013-11" db="EMBL/GenBank/DDBJ databases">
        <title>Opisthorchis viverrini - life in the bile duct.</title>
        <authorList>
            <person name="Young N.D."/>
            <person name="Nagarajan N."/>
            <person name="Lin S.J."/>
            <person name="Korhonen P.K."/>
            <person name="Jex A.R."/>
            <person name="Hall R.S."/>
            <person name="Safavi-Hemami H."/>
            <person name="Kaewkong W."/>
            <person name="Bertrand D."/>
            <person name="Gao S."/>
            <person name="Seet Q."/>
            <person name="Wongkham S."/>
            <person name="Teh B.T."/>
            <person name="Wongkham C."/>
            <person name="Intapan P.M."/>
            <person name="Maleewong W."/>
            <person name="Yang X."/>
            <person name="Hu M."/>
            <person name="Wang Z."/>
            <person name="Hofmann A."/>
            <person name="Sternberg P.W."/>
            <person name="Tan P."/>
            <person name="Wang J."/>
            <person name="Gasser R.B."/>
        </authorList>
    </citation>
    <scope>NUCLEOTIDE SEQUENCE [LARGE SCALE GENOMIC DNA]</scope>
</reference>
<proteinExistence type="predicted"/>
<name>A0A075A1U4_OPIVI</name>
<evidence type="ECO:0000313" key="2">
    <source>
        <dbReference type="EMBL" id="KER33658.1"/>
    </source>
</evidence>
<dbReference type="CTD" id="20314732"/>
<protein>
    <submittedName>
        <fullName evidence="2">Uncharacterized protein</fullName>
    </submittedName>
</protein>
<sequence length="106" mass="11494">MTKQIGSSLGGGVSRAQNNTARVPQKGIRSNSFLCQTLIVCFRIRAFASYTILGSTVPANYVTPNTRRPHTILYGTADFRKARTDCSNDQPTPVTSLGSFLPLCIV</sequence>
<evidence type="ECO:0000313" key="3">
    <source>
        <dbReference type="Proteomes" id="UP000054324"/>
    </source>
</evidence>
<organism evidence="2 3">
    <name type="scientific">Opisthorchis viverrini</name>
    <name type="common">Southeast Asian liver fluke</name>
    <dbReference type="NCBI Taxonomy" id="6198"/>
    <lineage>
        <taxon>Eukaryota</taxon>
        <taxon>Metazoa</taxon>
        <taxon>Spiralia</taxon>
        <taxon>Lophotrochozoa</taxon>
        <taxon>Platyhelminthes</taxon>
        <taxon>Trematoda</taxon>
        <taxon>Digenea</taxon>
        <taxon>Opisthorchiida</taxon>
        <taxon>Opisthorchiata</taxon>
        <taxon>Opisthorchiidae</taxon>
        <taxon>Opisthorchis</taxon>
    </lineage>
</organism>
<gene>
    <name evidence="2" type="ORF">T265_00544</name>
</gene>
<dbReference type="RefSeq" id="XP_009162612.1">
    <property type="nucleotide sequence ID" value="XM_009164348.1"/>
</dbReference>
<feature type="region of interest" description="Disordered" evidence="1">
    <location>
        <begin position="1"/>
        <end position="21"/>
    </location>
</feature>
<dbReference type="AlphaFoldDB" id="A0A075A1U4"/>
<dbReference type="GeneID" id="20314732"/>
<keyword evidence="3" id="KW-1185">Reference proteome</keyword>
<evidence type="ECO:0000256" key="1">
    <source>
        <dbReference type="SAM" id="MobiDB-lite"/>
    </source>
</evidence>